<reference evidence="1 2" key="1">
    <citation type="journal article" date="2016" name="Front. Microbiol.">
        <title>Fuerstia marisgermanicae gen. nov., sp. nov., an Unusual Member of the Phylum Planctomycetes from the German Wadden Sea.</title>
        <authorList>
            <person name="Kohn T."/>
            <person name="Heuer A."/>
            <person name="Jogler M."/>
            <person name="Vollmers J."/>
            <person name="Boedeker C."/>
            <person name="Bunk B."/>
            <person name="Rast P."/>
            <person name="Borchert D."/>
            <person name="Glockner I."/>
            <person name="Freese H.M."/>
            <person name="Klenk H.P."/>
            <person name="Overmann J."/>
            <person name="Kaster A.K."/>
            <person name="Rohde M."/>
            <person name="Wiegand S."/>
            <person name="Jogler C."/>
        </authorList>
    </citation>
    <scope>NUCLEOTIDE SEQUENCE [LARGE SCALE GENOMIC DNA]</scope>
    <source>
        <strain evidence="1 2">NH11</strain>
    </source>
</reference>
<organism evidence="1 2">
    <name type="scientific">Fuerstiella marisgermanici</name>
    <dbReference type="NCBI Taxonomy" id="1891926"/>
    <lineage>
        <taxon>Bacteria</taxon>
        <taxon>Pseudomonadati</taxon>
        <taxon>Planctomycetota</taxon>
        <taxon>Planctomycetia</taxon>
        <taxon>Planctomycetales</taxon>
        <taxon>Planctomycetaceae</taxon>
        <taxon>Fuerstiella</taxon>
    </lineage>
</organism>
<proteinExistence type="predicted"/>
<dbReference type="AlphaFoldDB" id="A0A1P8WAA3"/>
<dbReference type="OrthoDB" id="194302at2"/>
<evidence type="ECO:0000313" key="2">
    <source>
        <dbReference type="Proteomes" id="UP000187735"/>
    </source>
</evidence>
<keyword evidence="2" id="KW-1185">Reference proteome</keyword>
<dbReference type="Proteomes" id="UP000187735">
    <property type="component" value="Chromosome"/>
</dbReference>
<dbReference type="RefSeq" id="WP_145943930.1">
    <property type="nucleotide sequence ID" value="NZ_CP017641.1"/>
</dbReference>
<evidence type="ECO:0000313" key="1">
    <source>
        <dbReference type="EMBL" id="APZ90971.1"/>
    </source>
</evidence>
<dbReference type="KEGG" id="fmr:Fuma_00555"/>
<name>A0A1P8WAA3_9PLAN</name>
<gene>
    <name evidence="1" type="ORF">Fuma_00555</name>
</gene>
<dbReference type="EMBL" id="CP017641">
    <property type="protein sequence ID" value="APZ90971.1"/>
    <property type="molecule type" value="Genomic_DNA"/>
</dbReference>
<protein>
    <submittedName>
        <fullName evidence="1">Uncharacterized protein</fullName>
    </submittedName>
</protein>
<accession>A0A1P8WAA3</accession>
<sequence>MNVTRLDETKFRNTFVKPIERLANDVEPVVDFWPYFDAIPAADFDGHDCSAGEVDWGYRMAERYEHVMINSTTKNVFMAIVIDLADGAVIGHRLMNFNQIYGLETPSPE</sequence>